<name>A0ABR1XEF8_9PEZI</name>
<organism evidence="1 2">
    <name type="scientific">Apiospora hydei</name>
    <dbReference type="NCBI Taxonomy" id="1337664"/>
    <lineage>
        <taxon>Eukaryota</taxon>
        <taxon>Fungi</taxon>
        <taxon>Dikarya</taxon>
        <taxon>Ascomycota</taxon>
        <taxon>Pezizomycotina</taxon>
        <taxon>Sordariomycetes</taxon>
        <taxon>Xylariomycetidae</taxon>
        <taxon>Amphisphaeriales</taxon>
        <taxon>Apiosporaceae</taxon>
        <taxon>Apiospora</taxon>
    </lineage>
</organism>
<sequence>MLSLVPKRRKRRTAGSAIHIPIALGIRYVAHSEMFDLDAFARFVGYINIGEEDLQALLPRAFWRAVPERRWAAERPRWRWASIIFRWCSGLRRRTGAT</sequence>
<dbReference type="Proteomes" id="UP001433268">
    <property type="component" value="Unassembled WGS sequence"/>
</dbReference>
<proteinExistence type="predicted"/>
<evidence type="ECO:0000313" key="1">
    <source>
        <dbReference type="EMBL" id="KAK8094918.1"/>
    </source>
</evidence>
<reference evidence="1 2" key="1">
    <citation type="submission" date="2023-01" db="EMBL/GenBank/DDBJ databases">
        <title>Analysis of 21 Apiospora genomes using comparative genomics revels a genus with tremendous synthesis potential of carbohydrate active enzymes and secondary metabolites.</title>
        <authorList>
            <person name="Sorensen T."/>
        </authorList>
    </citation>
    <scope>NUCLEOTIDE SEQUENCE [LARGE SCALE GENOMIC DNA]</scope>
    <source>
        <strain evidence="1 2">CBS 114990</strain>
    </source>
</reference>
<dbReference type="GeneID" id="92038978"/>
<keyword evidence="2" id="KW-1185">Reference proteome</keyword>
<accession>A0ABR1XEF8</accession>
<dbReference type="RefSeq" id="XP_066675691.1">
    <property type="nucleotide sequence ID" value="XM_066805918.1"/>
</dbReference>
<evidence type="ECO:0000313" key="2">
    <source>
        <dbReference type="Proteomes" id="UP001433268"/>
    </source>
</evidence>
<protein>
    <recommendedName>
        <fullName evidence="3">Transposase</fullName>
    </recommendedName>
</protein>
<comment type="caution">
    <text evidence="1">The sequence shown here is derived from an EMBL/GenBank/DDBJ whole genome shotgun (WGS) entry which is preliminary data.</text>
</comment>
<gene>
    <name evidence="1" type="ORF">PG997_001603</name>
</gene>
<dbReference type="EMBL" id="JAQQWN010000002">
    <property type="protein sequence ID" value="KAK8094918.1"/>
    <property type="molecule type" value="Genomic_DNA"/>
</dbReference>
<evidence type="ECO:0008006" key="3">
    <source>
        <dbReference type="Google" id="ProtNLM"/>
    </source>
</evidence>